<comment type="similarity">
    <text evidence="1 2">Belongs to the short-chain dehydrogenases/reductases (SDR) family.</text>
</comment>
<dbReference type="EMBL" id="JAAWWK010000001">
    <property type="protein sequence ID" value="NKI16405.1"/>
    <property type="molecule type" value="Genomic_DNA"/>
</dbReference>
<dbReference type="Pfam" id="PF00106">
    <property type="entry name" value="adh_short"/>
    <property type="match status" value="1"/>
</dbReference>
<dbReference type="PANTHER" id="PTHR42760">
    <property type="entry name" value="SHORT-CHAIN DEHYDROGENASES/REDUCTASES FAMILY MEMBER"/>
    <property type="match status" value="1"/>
</dbReference>
<sequence>MALLENKIIVVTGAQGNVGSTMVRTALAEGATVIGLDYATITLEAEGFEGFSGVDLCDAAASRDVFISIEKQYGRIDGLANIAGGFCWETLADGDAGSWEKMFRINVLTASNACRGALPAMIRSRGKIVNIGAAGATKAGAGFGPYAAAKAGVAKLTESLAEECKADNVCVNAVLPSVIDTELNRKDMPDADYSAWVTPAQLSGVLCFLLSAQADAITGALLPVTGRV</sequence>
<evidence type="ECO:0000256" key="1">
    <source>
        <dbReference type="ARBA" id="ARBA00006484"/>
    </source>
</evidence>
<reference evidence="3 4" key="1">
    <citation type="submission" date="2020-04" db="EMBL/GenBank/DDBJ databases">
        <authorList>
            <person name="Yoon J."/>
        </authorList>
    </citation>
    <scope>NUCLEOTIDE SEQUENCE [LARGE SCALE GENOMIC DNA]</scope>
    <source>
        <strain evidence="3 4">KMU-166</strain>
    </source>
</reference>
<organism evidence="3 4">
    <name type="scientific">Spongiibacter thalassae</name>
    <dbReference type="NCBI Taxonomy" id="2721624"/>
    <lineage>
        <taxon>Bacteria</taxon>
        <taxon>Pseudomonadati</taxon>
        <taxon>Pseudomonadota</taxon>
        <taxon>Gammaproteobacteria</taxon>
        <taxon>Cellvibrionales</taxon>
        <taxon>Spongiibacteraceae</taxon>
        <taxon>Spongiibacter</taxon>
    </lineage>
</organism>
<dbReference type="Gene3D" id="3.40.50.720">
    <property type="entry name" value="NAD(P)-binding Rossmann-like Domain"/>
    <property type="match status" value="1"/>
</dbReference>
<comment type="caution">
    <text evidence="3">The sequence shown here is derived from an EMBL/GenBank/DDBJ whole genome shotgun (WGS) entry which is preliminary data.</text>
</comment>
<dbReference type="PANTHER" id="PTHR42760:SF135">
    <property type="entry name" value="BLL7886 PROTEIN"/>
    <property type="match status" value="1"/>
</dbReference>
<evidence type="ECO:0000313" key="3">
    <source>
        <dbReference type="EMBL" id="NKI16405.1"/>
    </source>
</evidence>
<dbReference type="Proteomes" id="UP000765845">
    <property type="component" value="Unassembled WGS sequence"/>
</dbReference>
<dbReference type="RefSeq" id="WP_168448928.1">
    <property type="nucleotide sequence ID" value="NZ_JAAWWK010000001.1"/>
</dbReference>
<dbReference type="InterPro" id="IPR002347">
    <property type="entry name" value="SDR_fam"/>
</dbReference>
<dbReference type="PRINTS" id="PR00080">
    <property type="entry name" value="SDRFAMILY"/>
</dbReference>
<dbReference type="SUPFAM" id="SSF51735">
    <property type="entry name" value="NAD(P)-binding Rossmann-fold domains"/>
    <property type="match status" value="1"/>
</dbReference>
<keyword evidence="4" id="KW-1185">Reference proteome</keyword>
<evidence type="ECO:0000256" key="2">
    <source>
        <dbReference type="RuleBase" id="RU000363"/>
    </source>
</evidence>
<name>A0ABX1GB83_9GAMM</name>
<accession>A0ABX1GB83</accession>
<gene>
    <name evidence="3" type="ORF">HCU74_03120</name>
</gene>
<evidence type="ECO:0000313" key="4">
    <source>
        <dbReference type="Proteomes" id="UP000765845"/>
    </source>
</evidence>
<dbReference type="PRINTS" id="PR00081">
    <property type="entry name" value="GDHRDH"/>
</dbReference>
<proteinExistence type="inferred from homology"/>
<dbReference type="InterPro" id="IPR036291">
    <property type="entry name" value="NAD(P)-bd_dom_sf"/>
</dbReference>
<protein>
    <submittedName>
        <fullName evidence="3">SDR family NAD(P)-dependent oxidoreductase</fullName>
    </submittedName>
</protein>